<sequence length="179" mass="20731">MNDIVLDKAFFVYNKRIFIIWVVVLLFIMLISMLVSISYRIKAQELHVDIHANGVVTTAYLYKTLCSSGRRGGSDDAYYRRVVNGKTYTHNLTGGCNNPSKTINIYYLPDKPYKYLTEYEYARGVRSLKSYLWGSALVSALFFVLFLGHIMMMTFNYTRDDVCGENRKINKTNIEPKEK</sequence>
<reference evidence="2 3" key="1">
    <citation type="submission" date="2018-06" db="EMBL/GenBank/DDBJ databases">
        <authorList>
            <consortium name="Pathogen Informatics"/>
            <person name="Doyle S."/>
        </authorList>
    </citation>
    <scope>NUCLEOTIDE SEQUENCE [LARGE SCALE GENOMIC DNA]</scope>
    <source>
        <strain evidence="2 3">NCTC7911</strain>
    </source>
</reference>
<dbReference type="RefSeq" id="WP_143821862.1">
    <property type="nucleotide sequence ID" value="NZ_MXAN01000004.1"/>
</dbReference>
<feature type="transmembrane region" description="Helical" evidence="1">
    <location>
        <begin position="17"/>
        <end position="37"/>
    </location>
</feature>
<evidence type="ECO:0000313" key="3">
    <source>
        <dbReference type="Proteomes" id="UP000254107"/>
    </source>
</evidence>
<dbReference type="AlphaFoldDB" id="A0A378QF71"/>
<evidence type="ECO:0008006" key="4">
    <source>
        <dbReference type="Google" id="ProtNLM"/>
    </source>
</evidence>
<name>A0A378QF71_MORLA</name>
<evidence type="ECO:0000313" key="2">
    <source>
        <dbReference type="EMBL" id="STY99559.1"/>
    </source>
</evidence>
<dbReference type="GeneID" id="302269572"/>
<keyword evidence="3" id="KW-1185">Reference proteome</keyword>
<proteinExistence type="predicted"/>
<accession>A0A378QF71</accession>
<evidence type="ECO:0000256" key="1">
    <source>
        <dbReference type="SAM" id="Phobius"/>
    </source>
</evidence>
<keyword evidence="1" id="KW-0812">Transmembrane</keyword>
<organism evidence="2 3">
    <name type="scientific">Moraxella lacunata</name>
    <dbReference type="NCBI Taxonomy" id="477"/>
    <lineage>
        <taxon>Bacteria</taxon>
        <taxon>Pseudomonadati</taxon>
        <taxon>Pseudomonadota</taxon>
        <taxon>Gammaproteobacteria</taxon>
        <taxon>Moraxellales</taxon>
        <taxon>Moraxellaceae</taxon>
        <taxon>Moraxella</taxon>
    </lineage>
</organism>
<protein>
    <recommendedName>
        <fullName evidence="4">DUF3592 domain-containing protein</fullName>
    </recommendedName>
</protein>
<gene>
    <name evidence="2" type="ORF">NCTC7911_00935</name>
</gene>
<dbReference type="Proteomes" id="UP000254107">
    <property type="component" value="Unassembled WGS sequence"/>
</dbReference>
<keyword evidence="1" id="KW-1133">Transmembrane helix</keyword>
<dbReference type="EMBL" id="UGQC01000001">
    <property type="protein sequence ID" value="STY99559.1"/>
    <property type="molecule type" value="Genomic_DNA"/>
</dbReference>
<feature type="transmembrane region" description="Helical" evidence="1">
    <location>
        <begin position="131"/>
        <end position="152"/>
    </location>
</feature>
<keyword evidence="1" id="KW-0472">Membrane</keyword>